<evidence type="ECO:0000313" key="2">
    <source>
        <dbReference type="EMBL" id="KAF4678058.1"/>
    </source>
</evidence>
<organism evidence="2 3">
    <name type="scientific">Perkinsus olseni</name>
    <name type="common">Perkinsus atlanticus</name>
    <dbReference type="NCBI Taxonomy" id="32597"/>
    <lineage>
        <taxon>Eukaryota</taxon>
        <taxon>Sar</taxon>
        <taxon>Alveolata</taxon>
        <taxon>Perkinsozoa</taxon>
        <taxon>Perkinsea</taxon>
        <taxon>Perkinsida</taxon>
        <taxon>Perkinsidae</taxon>
        <taxon>Perkinsus</taxon>
    </lineage>
</organism>
<sequence>MLLTDSFLGFWIVPEGGIWNYNFMGIKHKADMEYKLVVDNPIDFYHEFHRRSHHLNFAESLAPSSNSLAADQREGTTIADREDVLARFVNKRSCLYCVRFVEVSVSPLKLPQGGYEIAPFKFTPEPNSRVKDVVGHPLDI</sequence>
<dbReference type="GO" id="GO:0000244">
    <property type="term" value="P:spliceosomal tri-snRNP complex assembly"/>
    <property type="evidence" value="ECO:0007669"/>
    <property type="project" value="TreeGrafter"/>
</dbReference>
<dbReference type="GO" id="GO:0030620">
    <property type="term" value="F:U2 snRNA binding"/>
    <property type="evidence" value="ECO:0007669"/>
    <property type="project" value="TreeGrafter"/>
</dbReference>
<dbReference type="EMBL" id="JABANM010038227">
    <property type="protein sequence ID" value="KAF4678058.1"/>
    <property type="molecule type" value="Genomic_DNA"/>
</dbReference>
<accession>A0A7J6N2C4</accession>
<dbReference type="GO" id="GO:0005682">
    <property type="term" value="C:U5 snRNP"/>
    <property type="evidence" value="ECO:0007669"/>
    <property type="project" value="TreeGrafter"/>
</dbReference>
<dbReference type="InterPro" id="IPR027652">
    <property type="entry name" value="PRP8"/>
</dbReference>
<proteinExistence type="predicted"/>
<name>A0A7J6N2C4_PEROL</name>
<evidence type="ECO:0000313" key="3">
    <source>
        <dbReference type="Proteomes" id="UP000574390"/>
    </source>
</evidence>
<dbReference type="GO" id="GO:0097157">
    <property type="term" value="F:pre-mRNA intronic binding"/>
    <property type="evidence" value="ECO:0007669"/>
    <property type="project" value="TreeGrafter"/>
</dbReference>
<dbReference type="GO" id="GO:0071013">
    <property type="term" value="C:catalytic step 2 spliceosome"/>
    <property type="evidence" value="ECO:0007669"/>
    <property type="project" value="TreeGrafter"/>
</dbReference>
<dbReference type="GO" id="GO:0017070">
    <property type="term" value="F:U6 snRNA binding"/>
    <property type="evidence" value="ECO:0007669"/>
    <property type="project" value="TreeGrafter"/>
</dbReference>
<dbReference type="AlphaFoldDB" id="A0A7J6N2C4"/>
<dbReference type="InterPro" id="IPR012984">
    <property type="entry name" value="PROCT"/>
</dbReference>
<dbReference type="Proteomes" id="UP000574390">
    <property type="component" value="Unassembled WGS sequence"/>
</dbReference>
<evidence type="ECO:0000259" key="1">
    <source>
        <dbReference type="Pfam" id="PF08084"/>
    </source>
</evidence>
<dbReference type="GO" id="GO:0030619">
    <property type="term" value="F:U1 snRNA binding"/>
    <property type="evidence" value="ECO:0007669"/>
    <property type="project" value="TreeGrafter"/>
</dbReference>
<feature type="domain" description="PROCT" evidence="1">
    <location>
        <begin position="1"/>
        <end position="72"/>
    </location>
</feature>
<dbReference type="PANTHER" id="PTHR11140:SF0">
    <property type="entry name" value="PRE-MRNA-PROCESSING-SPLICING FACTOR 8"/>
    <property type="match status" value="1"/>
</dbReference>
<dbReference type="Gene3D" id="3.40.140.10">
    <property type="entry name" value="Cytidine Deaminase, domain 2"/>
    <property type="match status" value="1"/>
</dbReference>
<protein>
    <submittedName>
        <fullName evidence="2">Pre-mRNA-splicing factor 8</fullName>
    </submittedName>
</protein>
<reference evidence="2 3" key="1">
    <citation type="submission" date="2020-04" db="EMBL/GenBank/DDBJ databases">
        <title>Perkinsus olseni comparative genomics.</title>
        <authorList>
            <person name="Bogema D.R."/>
        </authorList>
    </citation>
    <scope>NUCLEOTIDE SEQUENCE [LARGE SCALE GENOMIC DNA]</scope>
    <source>
        <strain evidence="2">ATCC PRA-205</strain>
    </source>
</reference>
<gene>
    <name evidence="2" type="primary">PRP8_3</name>
    <name evidence="2" type="ORF">FOZ62_004434</name>
</gene>
<dbReference type="GO" id="GO:0030623">
    <property type="term" value="F:U5 snRNA binding"/>
    <property type="evidence" value="ECO:0007669"/>
    <property type="project" value="TreeGrafter"/>
</dbReference>
<dbReference type="PANTHER" id="PTHR11140">
    <property type="entry name" value="PRE-MRNA SPLICING FACTOR PRP8"/>
    <property type="match status" value="1"/>
</dbReference>
<dbReference type="Pfam" id="PF08084">
    <property type="entry name" value="PROCT"/>
    <property type="match status" value="1"/>
</dbReference>
<comment type="caution">
    <text evidence="2">The sequence shown here is derived from an EMBL/GenBank/DDBJ whole genome shotgun (WGS) entry which is preliminary data.</text>
</comment>